<protein>
    <submittedName>
        <fullName evidence="1">Uncharacterized protein</fullName>
    </submittedName>
</protein>
<comment type="caution">
    <text evidence="1">The sequence shown here is derived from an EMBL/GenBank/DDBJ whole genome shotgun (WGS) entry which is preliminary data.</text>
</comment>
<reference evidence="1 2" key="1">
    <citation type="submission" date="2013-10" db="EMBL/GenBank/DDBJ databases">
        <authorList>
            <person name="Wang G."/>
            <person name="Zhuang W."/>
        </authorList>
    </citation>
    <scope>NUCLEOTIDE SEQUENCE [LARGE SCALE GENOMIC DNA]</scope>
    <source>
        <strain evidence="1 2">DSM 20118</strain>
    </source>
</reference>
<accession>A0A0A0B8A3</accession>
<keyword evidence="2" id="KW-1185">Reference proteome</keyword>
<name>A0A0A0B8A3_9CELL</name>
<evidence type="ECO:0000313" key="2">
    <source>
        <dbReference type="Proteomes" id="UP000029833"/>
    </source>
</evidence>
<sequence>MMPADRLPPVVPAPEVDAALAEVTLTAHRAGA</sequence>
<evidence type="ECO:0000313" key="1">
    <source>
        <dbReference type="EMBL" id="KGM03105.1"/>
    </source>
</evidence>
<proteinExistence type="predicted"/>
<gene>
    <name evidence="1" type="ORF">Q760_09410</name>
</gene>
<dbReference type="Proteomes" id="UP000029833">
    <property type="component" value="Unassembled WGS sequence"/>
</dbReference>
<organism evidence="1 2">
    <name type="scientific">Cellulomonas cellasea DSM 20118</name>
    <dbReference type="NCBI Taxonomy" id="1408250"/>
    <lineage>
        <taxon>Bacteria</taxon>
        <taxon>Bacillati</taxon>
        <taxon>Actinomycetota</taxon>
        <taxon>Actinomycetes</taxon>
        <taxon>Micrococcales</taxon>
        <taxon>Cellulomonadaceae</taxon>
        <taxon>Cellulomonas</taxon>
    </lineage>
</organism>
<dbReference type="EMBL" id="AXNT01000024">
    <property type="protein sequence ID" value="KGM03105.1"/>
    <property type="molecule type" value="Genomic_DNA"/>
</dbReference>
<dbReference type="AlphaFoldDB" id="A0A0A0B8A3"/>